<dbReference type="Proteomes" id="UP000198815">
    <property type="component" value="Unassembled WGS sequence"/>
</dbReference>
<dbReference type="OrthoDB" id="3727733at2"/>
<organism evidence="1 2">
    <name type="scientific">Propionibacterium cyclohexanicum</name>
    <dbReference type="NCBI Taxonomy" id="64702"/>
    <lineage>
        <taxon>Bacteria</taxon>
        <taxon>Bacillati</taxon>
        <taxon>Actinomycetota</taxon>
        <taxon>Actinomycetes</taxon>
        <taxon>Propionibacteriales</taxon>
        <taxon>Propionibacteriaceae</taxon>
        <taxon>Propionibacterium</taxon>
    </lineage>
</organism>
<sequence>MLRQSRRAAWGTRTVFKRVDDRKGHKVGAVIHEIGTTTVLTLAVYPRSGRVIQVSSRVECTRANPFTWSYAVHLVNGHLIDVDRTATMPSPCVPSWAEFAVASYLAEHSGHPAIDCWVIDEPTGQPYASRFAWSSGDELTWSVEGGVRVRHAVRGQEIVRSEWGELTSVVVRDEDELLAGIAPEIRYSVVDFVNDAARR</sequence>
<gene>
    <name evidence="1" type="ORF">SAMN05443377_102161</name>
</gene>
<dbReference type="STRING" id="64702.SAMN05443377_102161"/>
<dbReference type="EMBL" id="FOGZ01000002">
    <property type="protein sequence ID" value="SER56106.1"/>
    <property type="molecule type" value="Genomic_DNA"/>
</dbReference>
<keyword evidence="2" id="KW-1185">Reference proteome</keyword>
<name>A0A1H9Q6B8_9ACTN</name>
<proteinExistence type="predicted"/>
<reference evidence="1 2" key="1">
    <citation type="submission" date="2016-10" db="EMBL/GenBank/DDBJ databases">
        <authorList>
            <person name="de Groot N.N."/>
        </authorList>
    </citation>
    <scope>NUCLEOTIDE SEQUENCE [LARGE SCALE GENOMIC DNA]</scope>
    <source>
        <strain evidence="1 2">DSM 16859</strain>
    </source>
</reference>
<accession>A0A1H9Q6B8</accession>
<dbReference type="AlphaFoldDB" id="A0A1H9Q6B8"/>
<dbReference type="RefSeq" id="WP_091967152.1">
    <property type="nucleotide sequence ID" value="NZ_FOGZ01000002.1"/>
</dbReference>
<protein>
    <submittedName>
        <fullName evidence="1">Uncharacterized protein</fullName>
    </submittedName>
</protein>
<evidence type="ECO:0000313" key="2">
    <source>
        <dbReference type="Proteomes" id="UP000198815"/>
    </source>
</evidence>
<evidence type="ECO:0000313" key="1">
    <source>
        <dbReference type="EMBL" id="SER56106.1"/>
    </source>
</evidence>